<dbReference type="SUPFAM" id="SSF88874">
    <property type="entry name" value="Receptor-binding domain of short tail fibre protein gp12"/>
    <property type="match status" value="1"/>
</dbReference>
<dbReference type="AlphaFoldDB" id="A0A7U5BFZ2"/>
<reference evidence="2 3" key="1">
    <citation type="journal article" date="2015" name="Int. J. Syst. Evol. Microbiol.">
        <title>Sphingomonas hengshuiensis sp. nov., isolated from lake wetland.</title>
        <authorList>
            <person name="Wei S."/>
            <person name="Wang T."/>
            <person name="Liu H."/>
            <person name="Zhang C."/>
            <person name="Guo J."/>
            <person name="Wang Q."/>
            <person name="Liang K."/>
            <person name="Zhang Z."/>
        </authorList>
    </citation>
    <scope>NUCLEOTIDE SEQUENCE [LARGE SCALE GENOMIC DNA]</scope>
    <source>
        <strain evidence="2 3">WHSC-8</strain>
    </source>
</reference>
<sequence>MSDPFIGEIKMWAFNWAPNGWVLCDGSTLPVAQNAALYSLLGNTFGGSQGVNFKMPDLRGRAPIGTGVSPEDPNTNYAQGAMVGAETVTLQAANVPGHTHSVKAYVTNGTQAFVAGTGYFATVVPSLSTTTQAFNVYLPNGNAAIPSPQLLSAGTPPAVTPYGGGQPHQNMQPFLVTNFCICTVGNYPMRP</sequence>
<dbReference type="KEGG" id="sphi:TS85_15120"/>
<evidence type="ECO:0000259" key="1">
    <source>
        <dbReference type="Pfam" id="PF07484"/>
    </source>
</evidence>
<evidence type="ECO:0000313" key="2">
    <source>
        <dbReference type="EMBL" id="AJP74557.1"/>
    </source>
</evidence>
<protein>
    <recommendedName>
        <fullName evidence="1">Phage tail collar domain-containing protein</fullName>
    </recommendedName>
</protein>
<dbReference type="Pfam" id="PF07484">
    <property type="entry name" value="Collar"/>
    <property type="match status" value="1"/>
</dbReference>
<dbReference type="InterPro" id="IPR037053">
    <property type="entry name" value="Phage_tail_collar_dom_sf"/>
</dbReference>
<gene>
    <name evidence="2" type="ORF">TS85_15120</name>
</gene>
<dbReference type="EMBL" id="CP010836">
    <property type="protein sequence ID" value="AJP74557.1"/>
    <property type="molecule type" value="Genomic_DNA"/>
</dbReference>
<organism evidence="2 3">
    <name type="scientific">Sphingomonas hengshuiensis</name>
    <dbReference type="NCBI Taxonomy" id="1609977"/>
    <lineage>
        <taxon>Bacteria</taxon>
        <taxon>Pseudomonadati</taxon>
        <taxon>Pseudomonadota</taxon>
        <taxon>Alphaproteobacteria</taxon>
        <taxon>Sphingomonadales</taxon>
        <taxon>Sphingomonadaceae</taxon>
        <taxon>Sphingomonas</taxon>
    </lineage>
</organism>
<evidence type="ECO:0000313" key="3">
    <source>
        <dbReference type="Proteomes" id="UP000032300"/>
    </source>
</evidence>
<keyword evidence="3" id="KW-1185">Reference proteome</keyword>
<accession>A0A7U5BFZ2</accession>
<feature type="domain" description="Phage tail collar" evidence="1">
    <location>
        <begin position="7"/>
        <end position="63"/>
    </location>
</feature>
<proteinExistence type="predicted"/>
<name>A0A7U5BFZ2_9SPHN</name>
<reference evidence="2 3" key="2">
    <citation type="submission" date="2015-02" db="EMBL/GenBank/DDBJ databases">
        <title>The complete genome of Sphingomonas hengshuiensis sp. WHSC-8 isolated from soil of Hengshui Lake.</title>
        <authorList>
            <person name="Wei S."/>
            <person name="Guo J."/>
            <person name="Su C."/>
            <person name="Wu R."/>
            <person name="Zhang Z."/>
            <person name="Liang K."/>
            <person name="Li H."/>
            <person name="Wang T."/>
            <person name="Liu H."/>
            <person name="Zhang C."/>
            <person name="Li Z."/>
            <person name="Wang Q."/>
            <person name="Meng J."/>
        </authorList>
    </citation>
    <scope>NUCLEOTIDE SEQUENCE [LARGE SCALE GENOMIC DNA]</scope>
    <source>
        <strain evidence="2 3">WHSC-8</strain>
    </source>
</reference>
<dbReference type="InterPro" id="IPR011083">
    <property type="entry name" value="Phage_tail_collar_dom"/>
</dbReference>
<dbReference type="Proteomes" id="UP000032300">
    <property type="component" value="Chromosome"/>
</dbReference>
<dbReference type="Gene3D" id="3.90.1340.10">
    <property type="entry name" value="Phage tail collar domain"/>
    <property type="match status" value="1"/>
</dbReference>